<evidence type="ECO:0000259" key="10">
    <source>
        <dbReference type="PROSITE" id="PS50112"/>
    </source>
</evidence>
<dbReference type="InterPro" id="IPR005467">
    <property type="entry name" value="His_kinase_dom"/>
</dbReference>
<evidence type="ECO:0000259" key="9">
    <source>
        <dbReference type="PROSITE" id="PS50109"/>
    </source>
</evidence>
<dbReference type="CDD" id="cd00075">
    <property type="entry name" value="HATPase"/>
    <property type="match status" value="1"/>
</dbReference>
<dbReference type="SMART" id="SM00387">
    <property type="entry name" value="HATPase_c"/>
    <property type="match status" value="1"/>
</dbReference>
<gene>
    <name evidence="12" type="ORF">V0288_13035</name>
</gene>
<keyword evidence="7" id="KW-0175">Coiled coil</keyword>
<feature type="domain" description="PAS" evidence="10">
    <location>
        <begin position="243"/>
        <end position="308"/>
    </location>
</feature>
<dbReference type="CDD" id="cd00130">
    <property type="entry name" value="PAS"/>
    <property type="match status" value="1"/>
</dbReference>
<comment type="catalytic activity">
    <reaction evidence="1">
        <text>ATP + protein L-histidine = ADP + protein N-phospho-L-histidine.</text>
        <dbReference type="EC" id="2.7.13.3"/>
    </reaction>
</comment>
<reference evidence="12 13" key="1">
    <citation type="submission" date="2024-01" db="EMBL/GenBank/DDBJ databases">
        <title>Genomic insights into the taxonomy and metabolism of the cyanobacterium Pannus brasiliensis CCIBt3594.</title>
        <authorList>
            <person name="Machado M."/>
            <person name="Botero N.B."/>
            <person name="Andreote A.P.D."/>
            <person name="Feitosa A.M.T."/>
            <person name="Popin R."/>
            <person name="Sivonen K."/>
            <person name="Fiore M.F."/>
        </authorList>
    </citation>
    <scope>NUCLEOTIDE SEQUENCE [LARGE SCALE GENOMIC DNA]</scope>
    <source>
        <strain evidence="12 13">CCIBt3594</strain>
    </source>
</reference>
<dbReference type="GO" id="GO:0000155">
    <property type="term" value="F:phosphorelay sensor kinase activity"/>
    <property type="evidence" value="ECO:0007669"/>
    <property type="project" value="InterPro"/>
</dbReference>
<dbReference type="InterPro" id="IPR003661">
    <property type="entry name" value="HisK_dim/P_dom"/>
</dbReference>
<keyword evidence="4" id="KW-0808">Transferase</keyword>
<dbReference type="CDD" id="cd00082">
    <property type="entry name" value="HisKA"/>
    <property type="match status" value="1"/>
</dbReference>
<dbReference type="EC" id="2.7.13.3" evidence="2"/>
<dbReference type="InterPro" id="IPR035965">
    <property type="entry name" value="PAS-like_dom_sf"/>
</dbReference>
<dbReference type="Pfam" id="PF02518">
    <property type="entry name" value="HATPase_c"/>
    <property type="match status" value="1"/>
</dbReference>
<dbReference type="Pfam" id="PF08448">
    <property type="entry name" value="PAS_4"/>
    <property type="match status" value="1"/>
</dbReference>
<dbReference type="EMBL" id="JBAFSM010000022">
    <property type="protein sequence ID" value="MEG3438045.1"/>
    <property type="molecule type" value="Genomic_DNA"/>
</dbReference>
<dbReference type="InterPro" id="IPR050736">
    <property type="entry name" value="Sensor_HK_Regulatory"/>
</dbReference>
<evidence type="ECO:0000259" key="11">
    <source>
        <dbReference type="PROSITE" id="PS50113"/>
    </source>
</evidence>
<dbReference type="PROSITE" id="PS50112">
    <property type="entry name" value="PAS"/>
    <property type="match status" value="1"/>
</dbReference>
<keyword evidence="3" id="KW-0597">Phosphoprotein</keyword>
<evidence type="ECO:0000313" key="12">
    <source>
        <dbReference type="EMBL" id="MEG3438045.1"/>
    </source>
</evidence>
<name>A0AAW9QJS7_9CHRO</name>
<dbReference type="SUPFAM" id="SSF47384">
    <property type="entry name" value="Homodimeric domain of signal transducing histidine kinase"/>
    <property type="match status" value="1"/>
</dbReference>
<feature type="coiled-coil region" evidence="7">
    <location>
        <begin position="187"/>
        <end position="246"/>
    </location>
</feature>
<dbReference type="PROSITE" id="PS50113">
    <property type="entry name" value="PAC"/>
    <property type="match status" value="1"/>
</dbReference>
<feature type="domain" description="PAC" evidence="11">
    <location>
        <begin position="316"/>
        <end position="370"/>
    </location>
</feature>
<evidence type="ECO:0000256" key="4">
    <source>
        <dbReference type="ARBA" id="ARBA00022679"/>
    </source>
</evidence>
<dbReference type="Pfam" id="PF00512">
    <property type="entry name" value="HisKA"/>
    <property type="match status" value="1"/>
</dbReference>
<evidence type="ECO:0000256" key="3">
    <source>
        <dbReference type="ARBA" id="ARBA00022553"/>
    </source>
</evidence>
<dbReference type="SUPFAM" id="SSF55874">
    <property type="entry name" value="ATPase domain of HSP90 chaperone/DNA topoisomerase II/histidine kinase"/>
    <property type="match status" value="1"/>
</dbReference>
<keyword evidence="13" id="KW-1185">Reference proteome</keyword>
<dbReference type="PANTHER" id="PTHR43711:SF26">
    <property type="entry name" value="SENSOR HISTIDINE KINASE RCSC"/>
    <property type="match status" value="1"/>
</dbReference>
<proteinExistence type="predicted"/>
<comment type="caution">
    <text evidence="12">The sequence shown here is derived from an EMBL/GenBank/DDBJ whole genome shotgun (WGS) entry which is preliminary data.</text>
</comment>
<feature type="region of interest" description="Disordered" evidence="8">
    <location>
        <begin position="103"/>
        <end position="129"/>
    </location>
</feature>
<dbReference type="PANTHER" id="PTHR43711">
    <property type="entry name" value="TWO-COMPONENT HISTIDINE KINASE"/>
    <property type="match status" value="1"/>
</dbReference>
<evidence type="ECO:0000313" key="13">
    <source>
        <dbReference type="Proteomes" id="UP001328733"/>
    </source>
</evidence>
<dbReference type="InterPro" id="IPR013656">
    <property type="entry name" value="PAS_4"/>
</dbReference>
<dbReference type="RefSeq" id="WP_332865528.1">
    <property type="nucleotide sequence ID" value="NZ_JBAFSM010000022.1"/>
</dbReference>
<evidence type="ECO:0000256" key="6">
    <source>
        <dbReference type="ARBA" id="ARBA00023012"/>
    </source>
</evidence>
<evidence type="ECO:0000256" key="2">
    <source>
        <dbReference type="ARBA" id="ARBA00012438"/>
    </source>
</evidence>
<keyword evidence="6" id="KW-0902">Two-component regulatory system</keyword>
<accession>A0AAW9QJS7</accession>
<dbReference type="InterPro" id="IPR000700">
    <property type="entry name" value="PAS-assoc_C"/>
</dbReference>
<dbReference type="SUPFAM" id="SSF55781">
    <property type="entry name" value="GAF domain-like"/>
    <property type="match status" value="1"/>
</dbReference>
<keyword evidence="5" id="KW-0418">Kinase</keyword>
<sequence length="602" mass="68549">MNERARRETLDEITDFLLNSEDLDSILAFCREGIRRVLSLDRVTVSREKDEEALLSLPIRHRGENWGNLALYGDRSPIGPGDREFLDRAIKLIRLGLQKTAVHGQGRRSENLPREKPIDGGTNDYPDPAAGSFPEEKRVADRGIETFSGTGPIDPRGEAIGSSAVFSSQPPLKIDIPSDILQIFAVRAAAEQERQTLLDSLRESNENLEERVRQRTGDLTRAIERLNSEIEERARVEAALRKSEERYRNLVTMLPYGVQECDRTGTITYSNPASERIFGLEPGESIGSRIWDRLANEEEKRELQEYLRFLDRERPAPTPYRSVSRKGTGETFDVQIDWTYLRDDSGQLTGYLSIISDITERRRAEREIQRALEKERELNQLKTEFIDIASHEFRTPLTVILGSIQFLLKRYRQLPEERCLEHFQRVYEAGIQIRELIEEMLTVSRVDSGRITIDRRPIALDRLARDLIEEIRVGSDNERSFVLQIANLPETVCLDRKLLYHILTNLLFNAVKYSDKNSRIDLAIEGRGDRAIFTVIDRGIGIPPEDGDRVFESFHRGRNVGAIPGTGLGLKIAKMYVEAMNGTISFTSQPGRGSTFVVSLPL</sequence>
<dbReference type="PRINTS" id="PR00344">
    <property type="entry name" value="BCTRLSENSOR"/>
</dbReference>
<dbReference type="SMART" id="SM00388">
    <property type="entry name" value="HisKA"/>
    <property type="match status" value="1"/>
</dbReference>
<feature type="domain" description="Histidine kinase" evidence="9">
    <location>
        <begin position="388"/>
        <end position="602"/>
    </location>
</feature>
<dbReference type="PROSITE" id="PS50109">
    <property type="entry name" value="HIS_KIN"/>
    <property type="match status" value="1"/>
</dbReference>
<evidence type="ECO:0000256" key="1">
    <source>
        <dbReference type="ARBA" id="ARBA00000085"/>
    </source>
</evidence>
<evidence type="ECO:0000256" key="8">
    <source>
        <dbReference type="SAM" id="MobiDB-lite"/>
    </source>
</evidence>
<feature type="compositionally biased region" description="Basic and acidic residues" evidence="8">
    <location>
        <begin position="107"/>
        <end position="118"/>
    </location>
</feature>
<dbReference type="Gene3D" id="3.30.450.20">
    <property type="entry name" value="PAS domain"/>
    <property type="match status" value="1"/>
</dbReference>
<keyword evidence="12" id="KW-0547">Nucleotide-binding</keyword>
<evidence type="ECO:0000256" key="5">
    <source>
        <dbReference type="ARBA" id="ARBA00022777"/>
    </source>
</evidence>
<evidence type="ECO:0000256" key="7">
    <source>
        <dbReference type="SAM" id="Coils"/>
    </source>
</evidence>
<dbReference type="Gene3D" id="1.10.287.130">
    <property type="match status" value="1"/>
</dbReference>
<dbReference type="InterPro" id="IPR004358">
    <property type="entry name" value="Sig_transdc_His_kin-like_C"/>
</dbReference>
<dbReference type="SUPFAM" id="SSF55785">
    <property type="entry name" value="PYP-like sensor domain (PAS domain)"/>
    <property type="match status" value="1"/>
</dbReference>
<dbReference type="NCBIfam" id="TIGR00229">
    <property type="entry name" value="sensory_box"/>
    <property type="match status" value="1"/>
</dbReference>
<dbReference type="GO" id="GO:0005524">
    <property type="term" value="F:ATP binding"/>
    <property type="evidence" value="ECO:0007669"/>
    <property type="project" value="UniProtKB-KW"/>
</dbReference>
<organism evidence="12 13">
    <name type="scientific">Pannus brasiliensis CCIBt3594</name>
    <dbReference type="NCBI Taxonomy" id="1427578"/>
    <lineage>
        <taxon>Bacteria</taxon>
        <taxon>Bacillati</taxon>
        <taxon>Cyanobacteriota</taxon>
        <taxon>Cyanophyceae</taxon>
        <taxon>Oscillatoriophycideae</taxon>
        <taxon>Chroococcales</taxon>
        <taxon>Microcystaceae</taxon>
        <taxon>Pannus</taxon>
    </lineage>
</organism>
<dbReference type="InterPro" id="IPR036097">
    <property type="entry name" value="HisK_dim/P_sf"/>
</dbReference>
<dbReference type="InterPro" id="IPR000014">
    <property type="entry name" value="PAS"/>
</dbReference>
<keyword evidence="12" id="KW-0067">ATP-binding</keyword>
<dbReference type="AlphaFoldDB" id="A0AAW9QJS7"/>
<dbReference type="InterPro" id="IPR036890">
    <property type="entry name" value="HATPase_C_sf"/>
</dbReference>
<dbReference type="SMART" id="SM00091">
    <property type="entry name" value="PAS"/>
    <property type="match status" value="1"/>
</dbReference>
<dbReference type="Proteomes" id="UP001328733">
    <property type="component" value="Unassembled WGS sequence"/>
</dbReference>
<dbReference type="Gene3D" id="3.30.565.10">
    <property type="entry name" value="Histidine kinase-like ATPase, C-terminal domain"/>
    <property type="match status" value="1"/>
</dbReference>
<dbReference type="InterPro" id="IPR003594">
    <property type="entry name" value="HATPase_dom"/>
</dbReference>
<protein>
    <recommendedName>
        <fullName evidence="2">histidine kinase</fullName>
        <ecNumber evidence="2">2.7.13.3</ecNumber>
    </recommendedName>
</protein>